<reference evidence="2" key="1">
    <citation type="journal article" date="2020" name="MBio">
        <title>Horizontal gene transfer to a defensive symbiont with a reduced genome amongst a multipartite beetle microbiome.</title>
        <authorList>
            <person name="Waterworth S.C."/>
            <person name="Florez L.V."/>
            <person name="Rees E.R."/>
            <person name="Hertweck C."/>
            <person name="Kaltenpoth M."/>
            <person name="Kwan J.C."/>
        </authorList>
    </citation>
    <scope>NUCLEOTIDE SEQUENCE [LARGE SCALE GENOMIC DNA]</scope>
</reference>
<gene>
    <name evidence="1" type="ORF">GAK29_02584</name>
</gene>
<protein>
    <submittedName>
        <fullName evidence="1">Uncharacterized protein</fullName>
    </submittedName>
</protein>
<comment type="caution">
    <text evidence="1">The sequence shown here is derived from an EMBL/GenBank/DDBJ whole genome shotgun (WGS) entry which is preliminary data.</text>
</comment>
<dbReference type="EMBL" id="WNDP01000062">
    <property type="protein sequence ID" value="KAF1024424.1"/>
    <property type="molecule type" value="Genomic_DNA"/>
</dbReference>
<dbReference type="Proteomes" id="UP000490535">
    <property type="component" value="Unassembled WGS sequence"/>
</dbReference>
<name>A0A833UND2_ACIBZ</name>
<accession>A0A833UND2</accession>
<evidence type="ECO:0000313" key="1">
    <source>
        <dbReference type="EMBL" id="KAF1024424.1"/>
    </source>
</evidence>
<evidence type="ECO:0000313" key="2">
    <source>
        <dbReference type="Proteomes" id="UP000490535"/>
    </source>
</evidence>
<proteinExistence type="predicted"/>
<organism evidence="1 2">
    <name type="scientific">Acinetobacter bereziniae</name>
    <name type="common">Acinetobacter genomosp. 10</name>
    <dbReference type="NCBI Taxonomy" id="106648"/>
    <lineage>
        <taxon>Bacteria</taxon>
        <taxon>Pseudomonadati</taxon>
        <taxon>Pseudomonadota</taxon>
        <taxon>Gammaproteobacteria</taxon>
        <taxon>Moraxellales</taxon>
        <taxon>Moraxellaceae</taxon>
        <taxon>Acinetobacter</taxon>
    </lineage>
</organism>
<dbReference type="AlphaFoldDB" id="A0A833UND2"/>
<sequence>MKYFKKNGEVFAFESDGSQDELITEEFKKMTKIEIDQHINPDKYLSDEEKREQFLLTLRPLTRRQFKLALLENDFLEKVESTIDNIPDLQLRKRMQIEYEESVEFERQSESVLLMCEMLELTEEQVDQLWLHAMTL</sequence>